<keyword evidence="9 17" id="KW-0812">Transmembrane</keyword>
<evidence type="ECO:0000256" key="7">
    <source>
        <dbReference type="ARBA" id="ARBA00022676"/>
    </source>
</evidence>
<evidence type="ECO:0000256" key="4">
    <source>
        <dbReference type="ARBA" id="ARBA00004922"/>
    </source>
</evidence>
<dbReference type="GO" id="GO:0016020">
    <property type="term" value="C:membrane"/>
    <property type="evidence" value="ECO:0007669"/>
    <property type="project" value="InterPro"/>
</dbReference>
<dbReference type="Gene3D" id="3.40.50.12610">
    <property type="match status" value="1"/>
</dbReference>
<feature type="transmembrane region" description="Helical" evidence="17">
    <location>
        <begin position="137"/>
        <end position="159"/>
    </location>
</feature>
<keyword evidence="13 17" id="KW-0472">Membrane</keyword>
<evidence type="ECO:0000256" key="8">
    <source>
        <dbReference type="ARBA" id="ARBA00022679"/>
    </source>
</evidence>
<dbReference type="GO" id="GO:0004576">
    <property type="term" value="F:oligosaccharyl transferase activity"/>
    <property type="evidence" value="ECO:0007669"/>
    <property type="project" value="InterPro"/>
</dbReference>
<dbReference type="PANTHER" id="PTHR13872:SF1">
    <property type="entry name" value="DOLICHYL-DIPHOSPHOOLIGOSACCHARIDE--PROTEIN GLYCOSYLTRANSFERASE SUBUNIT STT3B"/>
    <property type="match status" value="1"/>
</dbReference>
<dbReference type="GeneID" id="25401741"/>
<protein>
    <recommendedName>
        <fullName evidence="6">dolichyl-phosphooligosaccharide-protein glycotransferase</fullName>
        <ecNumber evidence="6">2.4.99.21</ecNumber>
    </recommendedName>
    <alternativeName>
        <fullName evidence="15">Oligosaccharyl transferase</fullName>
    </alternativeName>
</protein>
<comment type="subcellular location">
    <subcellularLocation>
        <location evidence="3">Endomembrane system</location>
        <topology evidence="3">Multi-pass membrane protein</topology>
    </subcellularLocation>
</comment>
<dbReference type="HOGENOM" id="CLU_361188_0_0_2"/>
<feature type="transmembrane region" description="Helical" evidence="17">
    <location>
        <begin position="215"/>
        <end position="233"/>
    </location>
</feature>
<feature type="transmembrane region" description="Helical" evidence="17">
    <location>
        <begin position="28"/>
        <end position="47"/>
    </location>
</feature>
<dbReference type="PANTHER" id="PTHR13872">
    <property type="entry name" value="DOLICHYL-DIPHOSPHOOLIGOSACCHARIDE--PROTEIN GLYCOSYLTRANSFERASE SUBUNIT"/>
    <property type="match status" value="1"/>
</dbReference>
<dbReference type="OrthoDB" id="12184at2157"/>
<evidence type="ECO:0000256" key="3">
    <source>
        <dbReference type="ARBA" id="ARBA00004127"/>
    </source>
</evidence>
<comment type="pathway">
    <text evidence="4">Protein modification; protein glycosylation.</text>
</comment>
<evidence type="ECO:0000256" key="5">
    <source>
        <dbReference type="ARBA" id="ARBA00010810"/>
    </source>
</evidence>
<feature type="transmembrane region" description="Helical" evidence="17">
    <location>
        <begin position="323"/>
        <end position="346"/>
    </location>
</feature>
<evidence type="ECO:0000256" key="9">
    <source>
        <dbReference type="ARBA" id="ARBA00022692"/>
    </source>
</evidence>
<dbReference type="PATRIC" id="fig|1550241.5.peg.1230"/>
<evidence type="ECO:0000313" key="21">
    <source>
        <dbReference type="Proteomes" id="UP000067434"/>
    </source>
</evidence>
<dbReference type="STRING" id="1550241.MA03_05880"/>
<evidence type="ECO:0000256" key="12">
    <source>
        <dbReference type="ARBA" id="ARBA00022989"/>
    </source>
</evidence>
<comment type="catalytic activity">
    <reaction evidence="16">
        <text>an archaeal dolichyl phosphooligosaccharide + [protein]-L-asparagine = an archaeal dolichyl phosphate + a glycoprotein with the oligosaccharide chain attached by N-beta-D-glycosyl linkage to a protein L-asparagine.</text>
        <dbReference type="EC" id="2.4.99.21"/>
    </reaction>
</comment>
<dbReference type="InterPro" id="IPR048999">
    <property type="entry name" value="STT3-PglB_core"/>
</dbReference>
<evidence type="ECO:0000256" key="15">
    <source>
        <dbReference type="ARBA" id="ARBA00030679"/>
    </source>
</evidence>
<evidence type="ECO:0000256" key="16">
    <source>
        <dbReference type="ARBA" id="ARBA00034066"/>
    </source>
</evidence>
<keyword evidence="12 17" id="KW-1133">Transmembrane helix</keyword>
<evidence type="ECO:0000256" key="1">
    <source>
        <dbReference type="ARBA" id="ARBA00001936"/>
    </source>
</evidence>
<feature type="transmembrane region" description="Helical" evidence="17">
    <location>
        <begin position="425"/>
        <end position="445"/>
    </location>
</feature>
<keyword evidence="21" id="KW-1185">Reference proteome</keyword>
<comment type="cofactor">
    <cofactor evidence="2">
        <name>Mg(2+)</name>
        <dbReference type="ChEBI" id="CHEBI:18420"/>
    </cofactor>
</comment>
<reference evidence="20 21" key="1">
    <citation type="journal article" date="2015" name="Stand. Genomic Sci.">
        <title>Complete genome sequence of and proposal of Thermofilum uzonense sp. nov. a novel hyperthermophilic crenarchaeon and emended description of the genus Thermofilum.</title>
        <authorList>
            <person name="Toshchakov S.V."/>
            <person name="Korzhenkov A.A."/>
            <person name="Samarov N.I."/>
            <person name="Mazunin I.O."/>
            <person name="Mozhey O.I."/>
            <person name="Shmyr I.S."/>
            <person name="Derbikova K.S."/>
            <person name="Taranov E.A."/>
            <person name="Dominova I.N."/>
            <person name="Bonch-Osmolovskaya E.A."/>
            <person name="Patrushev M.V."/>
            <person name="Podosokorskaya O.A."/>
            <person name="Kublanov I.V."/>
        </authorList>
    </citation>
    <scope>NUCLEOTIDE SEQUENCE [LARGE SCALE GENOMIC DNA]</scope>
    <source>
        <strain evidence="20 21">1807-2</strain>
    </source>
</reference>
<feature type="transmembrane region" description="Helical" evidence="17">
    <location>
        <begin position="166"/>
        <end position="182"/>
    </location>
</feature>
<keyword evidence="11" id="KW-0460">Magnesium</keyword>
<evidence type="ECO:0000259" key="19">
    <source>
        <dbReference type="Pfam" id="PF21436"/>
    </source>
</evidence>
<keyword evidence="7" id="KW-0328">Glycosyltransferase</keyword>
<dbReference type="InterPro" id="IPR003674">
    <property type="entry name" value="Oligo_trans_STT3"/>
</dbReference>
<sequence>MSGRKTTIKDSLASALLKGLEALGDPRLVVGVILAISFTITLLARLAPLHWGVYLNEFDPFYEYYLSVKTLENGNGSLLGGITWWYHWWFENPKPLDTLFWAPHGRDLRGSSQPGAALFTVAAYEFLRTLGVKTDLYFVHGISVPVGAALAVFTAYLLGKELKDERTGVLSAVLISLSWAYMYRTNYGAKHEGFAIPFMLLGFYLFLVAYRRKSLGLSILAGLSFGMVVLSWGAYLYPWNFIALLSLIWLLFHPTDKIMAKIYIASNVITTLFVATTPRFGPKTAFLSLVGFLPLATTLYAVFLLIGYSRLRAATPSKIKKIGIGITGVVVIFFIVAYVAGLTSLISGRILAVVLPTIREPGVTTVAEHAVPSWNQLFDDFQSSIIFGIFAVYLFARRLKTDLNAAFAALYFATSLYFSSSIVRLVLLLSPAISVVASMGLIELFDRIRMLSSPSISRKKEKSVSPALAVLAMIILLLLFSPSILGSRVPLYSHQPALILTSSIPMIDYNYQYMDWISALEWIKINVPKDATIATWWDYGYWISVNTERKTTCDNATIDTKQIQRIATAFMSDEDTALKIFRELNVTYVVVFEPLQSLQLSTGMSVYFSMIHPALGGDMAKSPQMLKWIGLDAGKYIYGFNNGSYAYLDLGNNQRLYLLVPAPTPQGLNATLYRMIFTRNYKQQLFIFDSFLGQLQGYNGPHYLLSPLKHFELVYVSEPNGWVKVFKVKG</sequence>
<dbReference type="Proteomes" id="UP000067434">
    <property type="component" value="Chromosome"/>
</dbReference>
<evidence type="ECO:0000256" key="11">
    <source>
        <dbReference type="ARBA" id="ARBA00022842"/>
    </source>
</evidence>
<feature type="transmembrane region" description="Helical" evidence="17">
    <location>
        <begin position="239"/>
        <end position="255"/>
    </location>
</feature>
<dbReference type="EMBL" id="CP009961">
    <property type="protein sequence ID" value="AKG38878.1"/>
    <property type="molecule type" value="Genomic_DNA"/>
</dbReference>
<dbReference type="AlphaFoldDB" id="A0A0F7FIX1"/>
<keyword evidence="14" id="KW-0464">Manganese</keyword>
<keyword evidence="10" id="KW-0479">Metal-binding</keyword>
<dbReference type="GO" id="GO:0046872">
    <property type="term" value="F:metal ion binding"/>
    <property type="evidence" value="ECO:0007669"/>
    <property type="project" value="UniProtKB-KW"/>
</dbReference>
<comment type="cofactor">
    <cofactor evidence="1">
        <name>Mn(2+)</name>
        <dbReference type="ChEBI" id="CHEBI:29035"/>
    </cofactor>
</comment>
<dbReference type="EC" id="2.4.99.21" evidence="6"/>
<evidence type="ECO:0000256" key="2">
    <source>
        <dbReference type="ARBA" id="ARBA00001946"/>
    </source>
</evidence>
<dbReference type="Pfam" id="PF02516">
    <property type="entry name" value="STT3"/>
    <property type="match status" value="1"/>
</dbReference>
<dbReference type="UniPathway" id="UPA00378"/>
<feature type="domain" description="STT3/PglB/AglB core" evidence="19">
    <location>
        <begin position="533"/>
        <end position="589"/>
    </location>
</feature>
<keyword evidence="8" id="KW-0808">Transferase</keyword>
<name>A0A0F7FIX1_9CREN</name>
<evidence type="ECO:0000256" key="13">
    <source>
        <dbReference type="ARBA" id="ARBA00023136"/>
    </source>
</evidence>
<evidence type="ECO:0000256" key="14">
    <source>
        <dbReference type="ARBA" id="ARBA00023211"/>
    </source>
</evidence>
<evidence type="ECO:0000313" key="20">
    <source>
        <dbReference type="EMBL" id="AKG38878.1"/>
    </source>
</evidence>
<feature type="transmembrane region" description="Helical" evidence="17">
    <location>
        <begin position="262"/>
        <end position="280"/>
    </location>
</feature>
<proteinExistence type="inferred from homology"/>
<feature type="transmembrane region" description="Helical" evidence="17">
    <location>
        <begin position="466"/>
        <end position="485"/>
    </location>
</feature>
<feature type="transmembrane region" description="Helical" evidence="17">
    <location>
        <begin position="403"/>
        <end position="419"/>
    </location>
</feature>
<feature type="transmembrane region" description="Helical" evidence="17">
    <location>
        <begin position="286"/>
        <end position="311"/>
    </location>
</feature>
<dbReference type="KEGG" id="thf:MA03_05880"/>
<organism evidence="20 21">
    <name type="scientific">Infirmifilum uzonense</name>
    <dbReference type="NCBI Taxonomy" id="1550241"/>
    <lineage>
        <taxon>Archaea</taxon>
        <taxon>Thermoproteota</taxon>
        <taxon>Thermoprotei</taxon>
        <taxon>Thermofilales</taxon>
        <taxon>Thermofilaceae</taxon>
        <taxon>Infirmifilum</taxon>
    </lineage>
</organism>
<accession>A0A0F7FIX1</accession>
<dbReference type="RefSeq" id="WP_052884374.1">
    <property type="nucleotide sequence ID" value="NZ_CP009961.1"/>
</dbReference>
<comment type="similarity">
    <text evidence="5">Belongs to the STT3 family.</text>
</comment>
<feature type="transmembrane region" description="Helical" evidence="17">
    <location>
        <begin position="381"/>
        <end position="396"/>
    </location>
</feature>
<gene>
    <name evidence="20" type="ORF">MA03_05880</name>
</gene>
<feature type="transmembrane region" description="Helical" evidence="17">
    <location>
        <begin position="194"/>
        <end position="210"/>
    </location>
</feature>
<evidence type="ECO:0000256" key="6">
    <source>
        <dbReference type="ARBA" id="ARBA00012602"/>
    </source>
</evidence>
<evidence type="ECO:0000256" key="10">
    <source>
        <dbReference type="ARBA" id="ARBA00022723"/>
    </source>
</evidence>
<evidence type="ECO:0000256" key="17">
    <source>
        <dbReference type="SAM" id="Phobius"/>
    </source>
</evidence>
<evidence type="ECO:0000259" key="18">
    <source>
        <dbReference type="Pfam" id="PF02516"/>
    </source>
</evidence>
<dbReference type="GO" id="GO:0012505">
    <property type="term" value="C:endomembrane system"/>
    <property type="evidence" value="ECO:0007669"/>
    <property type="project" value="UniProtKB-SubCell"/>
</dbReference>
<dbReference type="InterPro" id="IPR048307">
    <property type="entry name" value="STT3_N"/>
</dbReference>
<feature type="domain" description="Oligosaccharyl transferase STT3 N-terminal" evidence="18">
    <location>
        <begin position="49"/>
        <end position="436"/>
    </location>
</feature>
<dbReference type="Pfam" id="PF21436">
    <property type="entry name" value="STT3-PglB_core"/>
    <property type="match status" value="1"/>
</dbReference>